<name>A0A7I7RTU4_9MYCO</name>
<dbReference type="EMBL" id="AP022593">
    <property type="protein sequence ID" value="BBY47963.1"/>
    <property type="molecule type" value="Genomic_DNA"/>
</dbReference>
<sequence>MKVFGDDEMQAMLATAKTYTLMVLRAGPNFGGPDTESVIWEHGRRNFGLRDDGRLAVVLPVTDDSGTCGVGVFAATIEETKAIMDGDPGVQSGVFVYDVHPCTGFPGDALR</sequence>
<accession>A0A7I7RTU4</accession>
<protein>
    <recommendedName>
        <fullName evidence="3">YCII-related domain-containing protein</fullName>
    </recommendedName>
</protein>
<gene>
    <name evidence="1" type="ORF">MARA_14310</name>
</gene>
<dbReference type="AlphaFoldDB" id="A0A7I7RTU4"/>
<geneLocation type="plasmid" evidence="2">
    <name>pjcm18538 dna</name>
</geneLocation>
<evidence type="ECO:0000313" key="2">
    <source>
        <dbReference type="Proteomes" id="UP000467428"/>
    </source>
</evidence>
<keyword evidence="2" id="KW-1185">Reference proteome</keyword>
<evidence type="ECO:0000313" key="1">
    <source>
        <dbReference type="EMBL" id="BBY47963.1"/>
    </source>
</evidence>
<dbReference type="Proteomes" id="UP000467428">
    <property type="component" value="Chromosome"/>
</dbReference>
<proteinExistence type="predicted"/>
<dbReference type="RefSeq" id="WP_163917824.1">
    <property type="nucleotide sequence ID" value="NZ_AP022593.1"/>
</dbReference>
<organism evidence="1 2">
    <name type="scientific">Mycolicibacterium arabiense</name>
    <dbReference type="NCBI Taxonomy" id="1286181"/>
    <lineage>
        <taxon>Bacteria</taxon>
        <taxon>Bacillati</taxon>
        <taxon>Actinomycetota</taxon>
        <taxon>Actinomycetes</taxon>
        <taxon>Mycobacteriales</taxon>
        <taxon>Mycobacteriaceae</taxon>
        <taxon>Mycolicibacterium</taxon>
    </lineage>
</organism>
<evidence type="ECO:0008006" key="3">
    <source>
        <dbReference type="Google" id="ProtNLM"/>
    </source>
</evidence>
<dbReference type="KEGG" id="marz:MARA_14310"/>
<reference evidence="1 2" key="1">
    <citation type="journal article" date="2019" name="Emerg. Microbes Infect.">
        <title>Comprehensive subspecies identification of 175 nontuberculous mycobacteria species based on 7547 genomic profiles.</title>
        <authorList>
            <person name="Matsumoto Y."/>
            <person name="Kinjo T."/>
            <person name="Motooka D."/>
            <person name="Nabeya D."/>
            <person name="Jung N."/>
            <person name="Uechi K."/>
            <person name="Horii T."/>
            <person name="Iida T."/>
            <person name="Fujita J."/>
            <person name="Nakamura S."/>
        </authorList>
    </citation>
    <scope>NUCLEOTIDE SEQUENCE [LARGE SCALE GENOMIC DNA]</scope>
    <source>
        <strain evidence="1 2">JCM 18538</strain>
    </source>
</reference>